<dbReference type="Pfam" id="PF24357">
    <property type="entry name" value="TMD0_ABC"/>
    <property type="match status" value="1"/>
</dbReference>
<dbReference type="EMBL" id="MU032351">
    <property type="protein sequence ID" value="KAF3761684.1"/>
    <property type="molecule type" value="Genomic_DNA"/>
</dbReference>
<evidence type="ECO:0000256" key="2">
    <source>
        <dbReference type="ARBA" id="ARBA00009726"/>
    </source>
</evidence>
<dbReference type="FunFam" id="1.20.1560.10:FF:000066">
    <property type="entry name" value="ABC multidrug transporter (Eurofung)"/>
    <property type="match status" value="1"/>
</dbReference>
<feature type="domain" description="ABC transmembrane type-1" evidence="15">
    <location>
        <begin position="279"/>
        <end position="548"/>
    </location>
</feature>
<dbReference type="InterPro" id="IPR044726">
    <property type="entry name" value="ABCC_6TM_D2"/>
</dbReference>
<feature type="transmembrane region" description="Helical" evidence="13">
    <location>
        <begin position="492"/>
        <end position="513"/>
    </location>
</feature>
<dbReference type="CDD" id="cd18579">
    <property type="entry name" value="ABC_6TM_ABCC_D1"/>
    <property type="match status" value="1"/>
</dbReference>
<dbReference type="InterPro" id="IPR003439">
    <property type="entry name" value="ABC_transporter-like_ATP-bd"/>
</dbReference>
<dbReference type="CDD" id="cd18580">
    <property type="entry name" value="ABC_6TM_ABCC_D2"/>
    <property type="match status" value="1"/>
</dbReference>
<evidence type="ECO:0000256" key="4">
    <source>
        <dbReference type="ARBA" id="ARBA00022692"/>
    </source>
</evidence>
<dbReference type="PANTHER" id="PTHR24223">
    <property type="entry name" value="ATP-BINDING CASSETTE SUB-FAMILY C"/>
    <property type="match status" value="1"/>
</dbReference>
<feature type="transmembrane region" description="Helical" evidence="13">
    <location>
        <begin position="1150"/>
        <end position="1169"/>
    </location>
</feature>
<keyword evidence="10" id="KW-0325">Glycoprotein</keyword>
<name>A0A9P4XVE2_CRYP1</name>
<dbReference type="Gene3D" id="3.40.50.300">
    <property type="entry name" value="P-loop containing nucleotide triphosphate hydrolases"/>
    <property type="match status" value="2"/>
</dbReference>
<feature type="domain" description="ABC transporter" evidence="14">
    <location>
        <begin position="594"/>
        <end position="830"/>
    </location>
</feature>
<dbReference type="GeneID" id="63834929"/>
<feature type="domain" description="ABC transmembrane type-1" evidence="15">
    <location>
        <begin position="898"/>
        <end position="1171"/>
    </location>
</feature>
<keyword evidence="9 13" id="KW-0472">Membrane</keyword>
<keyword evidence="17" id="KW-1185">Reference proteome</keyword>
<feature type="transmembrane region" description="Helical" evidence="13">
    <location>
        <begin position="1010"/>
        <end position="1031"/>
    </location>
</feature>
<dbReference type="GO" id="GO:0140359">
    <property type="term" value="F:ABC-type transporter activity"/>
    <property type="evidence" value="ECO:0007669"/>
    <property type="project" value="InterPro"/>
</dbReference>
<feature type="transmembrane region" description="Helical" evidence="13">
    <location>
        <begin position="934"/>
        <end position="954"/>
    </location>
</feature>
<comment type="function">
    <text evidence="11">ABC-type transporter; part of the gene cluster that mediates the biosynthesis of the phomopsins, a group of hexapeptide mycotoxins which infects lupins and causes lupinosis disease in livestock.</text>
</comment>
<dbReference type="GO" id="GO:0016020">
    <property type="term" value="C:membrane"/>
    <property type="evidence" value="ECO:0007669"/>
    <property type="project" value="UniProtKB-SubCell"/>
</dbReference>
<proteinExistence type="inferred from homology"/>
<evidence type="ECO:0000313" key="17">
    <source>
        <dbReference type="Proteomes" id="UP000803844"/>
    </source>
</evidence>
<dbReference type="PANTHER" id="PTHR24223:SF345">
    <property type="entry name" value="ABC MULTIDRUG TRANSPORTER (EUROFUNG)"/>
    <property type="match status" value="1"/>
</dbReference>
<feature type="transmembrane region" description="Helical" evidence="13">
    <location>
        <begin position="67"/>
        <end position="90"/>
    </location>
</feature>
<dbReference type="PROSITE" id="PS50893">
    <property type="entry name" value="ABC_TRANSPORTER_2"/>
    <property type="match status" value="2"/>
</dbReference>
<keyword evidence="6" id="KW-0067">ATP-binding</keyword>
<evidence type="ECO:0000256" key="1">
    <source>
        <dbReference type="ARBA" id="ARBA00004141"/>
    </source>
</evidence>
<dbReference type="InterPro" id="IPR017871">
    <property type="entry name" value="ABC_transporter-like_CS"/>
</dbReference>
<feature type="transmembrane region" description="Helical" evidence="13">
    <location>
        <begin position="1121"/>
        <end position="1144"/>
    </location>
</feature>
<sequence length="1469" mass="161827">MSFSSCPSDSAFGPAVRGCRADFDFTLKFEKIFLSIIPASVFIAISLPRLVYLSGRPSIVKGTALRIFKYFAIGIYAALHLALLGLIAAQPAGMRVLNISTATLTFLSSICILLLSGLEHGRSPRPSLLLSGYLFLTILFDTAQVRTLWLASRTYEEFAITKVTTAALGVKLALVFLEAQPKARWVTLDTKSHSPEELTSLYGLGAFIWLNKLFLAGYGKILHMDDLFPLDSRMAAEVLEKQLNDILHNTKSRGQKYGLIKALARMLAPNLLLPVAPRIAMTGFTFCQPFLINATLSFLELPTASRDPNVGYGLIGATMLTYFGLAVSTALYWYYHERSLWMTRGALASAIYRKTTEAKVSIAGDSAAITLMSTDVEKIRSGMMMIHEFWADCIEVGLASFLLYRSLGVAFLAPAVIVAVVTILSSVIASFTGARQKQWMERIQTRVGMTANVISHMKNLKISGLALPIQFIIQNLRVDELRVGGRFRIVECWMVLLSYVPTFISPVVTFAWTSKTLTVTRMFTSYSYLSLLCTPLVDIFQCVPQVMSAIACLDRIQTFLEADSREDFRSAISAEPPAGKSSGEEKTAMSASQLHGKPVIGVSRGSFGWTDGASKTLSDIDMNIPAGQLTIVVGPIASGKSTFCKALLGEVPIFDGQVTLGRYLRRVGYCDQTPFLTNATIKKNIIGFSSFDKTRYDEVIEAAMLRPDFSTLPQGDETRIGSNGISLSGGQKQRVSIARALYLETNLFIFDDVLSGLDADTDEQVFLRVFGPDGIIKRRNATAVLCTHSVRHLPAADHIIAIGANGRIVEQGHFEDLVANKSYIHSLGVKAGTPDQSSSKSSGISMAYNEETAPEPLLRVNTTITTGPSTTQEDRSRMNGDSAVYKHYYKSIGFWPVALFLLMAVADGFFWNWQSIWINFWSDGITKNPPSHSSGYYLGFFALFQILACAFLFWNVWICQQRMLTASGASLHKAALSTVITAPLKFFTSTDNGVVTNLFSQDMTLMDGELPLALINTSVTAAVSVGMAGVIASSSPYLAITYPFLVAVLWLIQKFYLRTSRQLRLLDLEAKSPLYTHFMDTMKGIASFRAFGWTQDGIEMSNRLLDNSQRPAYLLAMMQRWLGFTLNCVVAVLATLVVTMSTQLSSGTGFTGASLVTLMSFGIMVTVMIRSYTQLETSLGAINRLKTFSETVKSESQPGENVSPNEAWPQNGEIRIEGVSASYNDGELAIRDLNLVIRSGEKVAICGRSGSGKSSTILLLLRLLDPVPLTAENMYIDDVPLHQIDRQILRQRIIAVPQETVFLPDGSSVKENVDPFGSSSELECRSVLETVDLWSFISERGGLEAGMSADTLSQGQKQLFSLARAILRRRLRSRNVVKGGDRGILLLDEISSSVDLDTDRAMQRIIHREFEGYTIVMVSHRLDMVMDFDKVIVMERGSVVETGPPRTLLEKDSSRFKDLWLLSHTDKEI</sequence>
<organism evidence="16 17">
    <name type="scientific">Cryphonectria parasitica (strain ATCC 38755 / EP155)</name>
    <dbReference type="NCBI Taxonomy" id="660469"/>
    <lineage>
        <taxon>Eukaryota</taxon>
        <taxon>Fungi</taxon>
        <taxon>Dikarya</taxon>
        <taxon>Ascomycota</taxon>
        <taxon>Pezizomycotina</taxon>
        <taxon>Sordariomycetes</taxon>
        <taxon>Sordariomycetidae</taxon>
        <taxon>Diaporthales</taxon>
        <taxon>Cryphonectriaceae</taxon>
        <taxon>Cryphonectria-Endothia species complex</taxon>
        <taxon>Cryphonectria</taxon>
    </lineage>
</organism>
<keyword evidence="4 13" id="KW-0812">Transmembrane</keyword>
<feature type="region of interest" description="Disordered" evidence="12">
    <location>
        <begin position="573"/>
        <end position="593"/>
    </location>
</feature>
<dbReference type="RefSeq" id="XP_040772663.1">
    <property type="nucleotide sequence ID" value="XM_040917800.1"/>
</dbReference>
<evidence type="ECO:0000256" key="3">
    <source>
        <dbReference type="ARBA" id="ARBA00022448"/>
    </source>
</evidence>
<evidence type="ECO:0000256" key="10">
    <source>
        <dbReference type="ARBA" id="ARBA00023180"/>
    </source>
</evidence>
<evidence type="ECO:0000256" key="8">
    <source>
        <dbReference type="ARBA" id="ARBA00023026"/>
    </source>
</evidence>
<dbReference type="Pfam" id="PF00005">
    <property type="entry name" value="ABC_tran"/>
    <property type="match status" value="2"/>
</dbReference>
<dbReference type="OrthoDB" id="6500128at2759"/>
<dbReference type="Proteomes" id="UP000803844">
    <property type="component" value="Unassembled WGS sequence"/>
</dbReference>
<feature type="domain" description="ABC transporter" evidence="14">
    <location>
        <begin position="1214"/>
        <end position="1461"/>
    </location>
</feature>
<dbReference type="FunFam" id="1.20.1560.10:FF:000055">
    <property type="entry name" value="ABC multidrug transporter (Eurofung)"/>
    <property type="match status" value="1"/>
</dbReference>
<dbReference type="Pfam" id="PF00664">
    <property type="entry name" value="ABC_membrane"/>
    <property type="match status" value="1"/>
</dbReference>
<feature type="transmembrane region" description="Helical" evidence="13">
    <location>
        <begin position="312"/>
        <end position="335"/>
    </location>
</feature>
<feature type="transmembrane region" description="Helical" evidence="13">
    <location>
        <begin position="32"/>
        <end position="55"/>
    </location>
</feature>
<keyword evidence="3" id="KW-0813">Transport</keyword>
<evidence type="ECO:0000256" key="13">
    <source>
        <dbReference type="SAM" id="Phobius"/>
    </source>
</evidence>
<dbReference type="InterPro" id="IPR027417">
    <property type="entry name" value="P-loop_NTPase"/>
</dbReference>
<evidence type="ECO:0000313" key="16">
    <source>
        <dbReference type="EMBL" id="KAF3761684.1"/>
    </source>
</evidence>
<dbReference type="SMART" id="SM00382">
    <property type="entry name" value="AAA"/>
    <property type="match status" value="2"/>
</dbReference>
<dbReference type="InterPro" id="IPR050173">
    <property type="entry name" value="ABC_transporter_C-like"/>
</dbReference>
<comment type="similarity">
    <text evidence="2">Belongs to the ABC transporter superfamily. ABCC family. Conjugate transporter (TC 3.A.1.208) subfamily.</text>
</comment>
<evidence type="ECO:0000256" key="12">
    <source>
        <dbReference type="SAM" id="MobiDB-lite"/>
    </source>
</evidence>
<feature type="transmembrane region" description="Helical" evidence="13">
    <location>
        <begin position="413"/>
        <end position="434"/>
    </location>
</feature>
<evidence type="ECO:0000256" key="7">
    <source>
        <dbReference type="ARBA" id="ARBA00022989"/>
    </source>
</evidence>
<reference evidence="16" key="1">
    <citation type="journal article" date="2020" name="Phytopathology">
        <title>Genome sequence of the chestnut blight fungus Cryphonectria parasitica EP155: A fundamental resource for an archetypical invasive plant pathogen.</title>
        <authorList>
            <person name="Crouch J.A."/>
            <person name="Dawe A."/>
            <person name="Aerts A."/>
            <person name="Barry K."/>
            <person name="Churchill A.C.L."/>
            <person name="Grimwood J."/>
            <person name="Hillman B."/>
            <person name="Milgroom M.G."/>
            <person name="Pangilinan J."/>
            <person name="Smith M."/>
            <person name="Salamov A."/>
            <person name="Schmutz J."/>
            <person name="Yadav J."/>
            <person name="Grigoriev I.V."/>
            <person name="Nuss D."/>
        </authorList>
    </citation>
    <scope>NUCLEOTIDE SEQUENCE</scope>
    <source>
        <strain evidence="16">EP155</strain>
    </source>
</reference>
<dbReference type="PROSITE" id="PS50929">
    <property type="entry name" value="ABC_TM1F"/>
    <property type="match status" value="2"/>
</dbReference>
<dbReference type="InterPro" id="IPR003593">
    <property type="entry name" value="AAA+_ATPase"/>
</dbReference>
<keyword evidence="8" id="KW-0843">Virulence</keyword>
<comment type="caution">
    <text evidence="16">The sequence shown here is derived from an EMBL/GenBank/DDBJ whole genome shotgun (WGS) entry which is preliminary data.</text>
</comment>
<accession>A0A9P4XVE2</accession>
<feature type="transmembrane region" description="Helical" evidence="13">
    <location>
        <begin position="1037"/>
        <end position="1057"/>
    </location>
</feature>
<dbReference type="SUPFAM" id="SSF90123">
    <property type="entry name" value="ABC transporter transmembrane region"/>
    <property type="match status" value="2"/>
</dbReference>
<keyword evidence="16" id="KW-0378">Hydrolase</keyword>
<dbReference type="InterPro" id="IPR011527">
    <property type="entry name" value="ABC1_TM_dom"/>
</dbReference>
<evidence type="ECO:0000259" key="15">
    <source>
        <dbReference type="PROSITE" id="PS50929"/>
    </source>
</evidence>
<dbReference type="PROSITE" id="PS00211">
    <property type="entry name" value="ABC_TRANSPORTER_1"/>
    <property type="match status" value="2"/>
</dbReference>
<evidence type="ECO:0000256" key="6">
    <source>
        <dbReference type="ARBA" id="ARBA00022840"/>
    </source>
</evidence>
<dbReference type="FunFam" id="3.40.50.300:FF:001854">
    <property type="entry name" value="ABC multidrug transporter (Eurofung)"/>
    <property type="match status" value="1"/>
</dbReference>
<dbReference type="GO" id="GO:0005524">
    <property type="term" value="F:ATP binding"/>
    <property type="evidence" value="ECO:0007669"/>
    <property type="project" value="UniProtKB-KW"/>
</dbReference>
<evidence type="ECO:0000256" key="9">
    <source>
        <dbReference type="ARBA" id="ARBA00023136"/>
    </source>
</evidence>
<keyword evidence="5" id="KW-0547">Nucleotide-binding</keyword>
<comment type="subcellular location">
    <subcellularLocation>
        <location evidence="1">Membrane</location>
        <topology evidence="1">Multi-pass membrane protein</topology>
    </subcellularLocation>
</comment>
<feature type="transmembrane region" description="Helical" evidence="13">
    <location>
        <begin position="96"/>
        <end position="116"/>
    </location>
</feature>
<gene>
    <name evidence="16" type="ORF">M406DRAFT_266421</name>
</gene>
<dbReference type="InterPro" id="IPR036640">
    <property type="entry name" value="ABC1_TM_sf"/>
</dbReference>
<feature type="transmembrane region" description="Helical" evidence="13">
    <location>
        <begin position="892"/>
        <end position="914"/>
    </location>
</feature>
<evidence type="ECO:0000259" key="14">
    <source>
        <dbReference type="PROSITE" id="PS50893"/>
    </source>
</evidence>
<protein>
    <submittedName>
        <fullName evidence="16">P-loop containing nucleoside triphosphate hydrolase protein</fullName>
    </submittedName>
</protein>
<dbReference type="Gene3D" id="1.20.1560.10">
    <property type="entry name" value="ABC transporter type 1, transmembrane domain"/>
    <property type="match status" value="2"/>
</dbReference>
<dbReference type="SUPFAM" id="SSF52540">
    <property type="entry name" value="P-loop containing nucleoside triphosphate hydrolases"/>
    <property type="match status" value="2"/>
</dbReference>
<evidence type="ECO:0000256" key="5">
    <source>
        <dbReference type="ARBA" id="ARBA00022741"/>
    </source>
</evidence>
<dbReference type="InterPro" id="IPR044746">
    <property type="entry name" value="ABCC_6TM_D1"/>
</dbReference>
<dbReference type="CDD" id="cd03250">
    <property type="entry name" value="ABCC_MRP_domain1"/>
    <property type="match status" value="1"/>
</dbReference>
<dbReference type="GO" id="GO:0016887">
    <property type="term" value="F:ATP hydrolysis activity"/>
    <property type="evidence" value="ECO:0007669"/>
    <property type="project" value="InterPro"/>
</dbReference>
<evidence type="ECO:0000256" key="11">
    <source>
        <dbReference type="ARBA" id="ARBA00059074"/>
    </source>
</evidence>
<dbReference type="InterPro" id="IPR056227">
    <property type="entry name" value="TMD0_ABC"/>
</dbReference>
<feature type="transmembrane region" description="Helical" evidence="13">
    <location>
        <begin position="271"/>
        <end position="292"/>
    </location>
</feature>
<keyword evidence="7 13" id="KW-1133">Transmembrane helix</keyword>